<dbReference type="OrthoDB" id="9762169at2"/>
<evidence type="ECO:0000313" key="9">
    <source>
        <dbReference type="EMBL" id="QDO87671.1"/>
    </source>
</evidence>
<keyword evidence="3 9" id="KW-0418">Kinase</keyword>
<reference evidence="9 10" key="1">
    <citation type="submission" date="2019-07" db="EMBL/GenBank/DDBJ databases">
        <title>complete genome sequencing of Ornithinimicrobium sp. H23M54.</title>
        <authorList>
            <person name="Bae J.-W."/>
            <person name="Lee S.-Y."/>
        </authorList>
    </citation>
    <scope>NUCLEOTIDE SEQUENCE [LARGE SCALE GENOMIC DNA]</scope>
    <source>
        <strain evidence="9 10">H23M54</strain>
    </source>
</reference>
<feature type="binding site" evidence="5">
    <location>
        <position position="58"/>
    </location>
    <ligand>
        <name>ATP</name>
        <dbReference type="ChEBI" id="CHEBI:30616"/>
    </ligand>
</feature>
<proteinExistence type="predicted"/>
<keyword evidence="1" id="KW-0808">Transferase</keyword>
<feature type="transmembrane region" description="Helical" evidence="7">
    <location>
        <begin position="519"/>
        <end position="546"/>
    </location>
</feature>
<dbReference type="PANTHER" id="PTHR43289">
    <property type="entry name" value="MITOGEN-ACTIVATED PROTEIN KINASE KINASE KINASE 20-RELATED"/>
    <property type="match status" value="1"/>
</dbReference>
<dbReference type="KEGG" id="orz:FNH13_04375"/>
<evidence type="ECO:0000256" key="3">
    <source>
        <dbReference type="ARBA" id="ARBA00022777"/>
    </source>
</evidence>
<dbReference type="InterPro" id="IPR000719">
    <property type="entry name" value="Prot_kinase_dom"/>
</dbReference>
<dbReference type="AlphaFoldDB" id="A0A516G821"/>
<accession>A0A516G821</accession>
<evidence type="ECO:0000313" key="10">
    <source>
        <dbReference type="Proteomes" id="UP000315395"/>
    </source>
</evidence>
<keyword evidence="4 5" id="KW-0067">ATP-binding</keyword>
<dbReference type="InterPro" id="IPR017441">
    <property type="entry name" value="Protein_kinase_ATP_BS"/>
</dbReference>
<feature type="compositionally biased region" description="Low complexity" evidence="6">
    <location>
        <begin position="368"/>
        <end position="386"/>
    </location>
</feature>
<name>A0A516G821_9MICO</name>
<feature type="domain" description="Protein kinase" evidence="8">
    <location>
        <begin position="25"/>
        <end position="281"/>
    </location>
</feature>
<dbReference type="GO" id="GO:0004674">
    <property type="term" value="F:protein serine/threonine kinase activity"/>
    <property type="evidence" value="ECO:0007669"/>
    <property type="project" value="TreeGrafter"/>
</dbReference>
<keyword evidence="10" id="KW-1185">Reference proteome</keyword>
<dbReference type="SUPFAM" id="SSF56112">
    <property type="entry name" value="Protein kinase-like (PK-like)"/>
    <property type="match status" value="1"/>
</dbReference>
<dbReference type="PROSITE" id="PS00108">
    <property type="entry name" value="PROTEIN_KINASE_ST"/>
    <property type="match status" value="1"/>
</dbReference>
<evidence type="ECO:0000256" key="5">
    <source>
        <dbReference type="PROSITE-ProRule" id="PRU10141"/>
    </source>
</evidence>
<keyword evidence="7" id="KW-0812">Transmembrane</keyword>
<feature type="compositionally biased region" description="Gly residues" evidence="6">
    <location>
        <begin position="358"/>
        <end position="367"/>
    </location>
</feature>
<dbReference type="Gene3D" id="1.10.510.10">
    <property type="entry name" value="Transferase(Phosphotransferase) domain 1"/>
    <property type="match status" value="1"/>
</dbReference>
<dbReference type="PROSITE" id="PS00107">
    <property type="entry name" value="PROTEIN_KINASE_ATP"/>
    <property type="match status" value="1"/>
</dbReference>
<feature type="transmembrane region" description="Helical" evidence="7">
    <location>
        <begin position="566"/>
        <end position="586"/>
    </location>
</feature>
<keyword evidence="7" id="KW-1133">Transmembrane helix</keyword>
<dbReference type="PROSITE" id="PS50011">
    <property type="entry name" value="PROTEIN_KINASE_DOM"/>
    <property type="match status" value="1"/>
</dbReference>
<evidence type="ECO:0000259" key="8">
    <source>
        <dbReference type="PROSITE" id="PS50011"/>
    </source>
</evidence>
<keyword evidence="2 5" id="KW-0547">Nucleotide-binding</keyword>
<dbReference type="Proteomes" id="UP000315395">
    <property type="component" value="Chromosome"/>
</dbReference>
<evidence type="ECO:0000256" key="4">
    <source>
        <dbReference type="ARBA" id="ARBA00022840"/>
    </source>
</evidence>
<protein>
    <submittedName>
        <fullName evidence="9">Protein kinase</fullName>
    </submittedName>
</protein>
<feature type="transmembrane region" description="Helical" evidence="7">
    <location>
        <begin position="456"/>
        <end position="474"/>
    </location>
</feature>
<dbReference type="Pfam" id="PF00069">
    <property type="entry name" value="Pkinase"/>
    <property type="match status" value="1"/>
</dbReference>
<dbReference type="PANTHER" id="PTHR43289:SF34">
    <property type="entry name" value="SERINE_THREONINE-PROTEIN KINASE YBDM-RELATED"/>
    <property type="match status" value="1"/>
</dbReference>
<dbReference type="GO" id="GO:0005524">
    <property type="term" value="F:ATP binding"/>
    <property type="evidence" value="ECO:0007669"/>
    <property type="project" value="UniProtKB-UniRule"/>
</dbReference>
<dbReference type="SMART" id="SM00220">
    <property type="entry name" value="S_TKc"/>
    <property type="match status" value="1"/>
</dbReference>
<feature type="region of interest" description="Disordered" evidence="6">
    <location>
        <begin position="301"/>
        <end position="450"/>
    </location>
</feature>
<keyword evidence="7" id="KW-0472">Membrane</keyword>
<gene>
    <name evidence="9" type="ORF">FNH13_04375</name>
</gene>
<dbReference type="InterPro" id="IPR008271">
    <property type="entry name" value="Ser/Thr_kinase_AS"/>
</dbReference>
<dbReference type="CDD" id="cd14014">
    <property type="entry name" value="STKc_PknB_like"/>
    <property type="match status" value="1"/>
</dbReference>
<dbReference type="EMBL" id="CP041616">
    <property type="protein sequence ID" value="QDO87671.1"/>
    <property type="molecule type" value="Genomic_DNA"/>
</dbReference>
<sequence>MSPETTPLGGHAEGVPQTPRRLGIYTLGRRLGEGGMGVVYRARPDGGPEDGSRDVAIKVLRPHIAHDPDARTRLSREVATLSRVSSPRVAAVLDADTEGPAPYIVTEFVPGPPLDHVVSAEGPVTGAALVDLGRGLSEALTAIHGVGIVHRDLKPGNVLMVGPDPVVIDFGIAQVADDVRLTMTGLVMGTPGYLSPEVVEGGAVTEATDWWGWAATLAFANSGTPPFGRGPMSVVLDRVIRGRTQLDDVDPAIRPLLAAALDPEPERRPHSDEVMRALELYAAHRPVTEALTVRVRSAGVRPAPDADDTQVHARTDAVSGDSWSPHTAVTPRVDPTRVQPMAPTPQTRQAPLQRPAGQGAGQAGPAGGYAAPLGRSYPAPAGQPNGPGAGQRTAGSAPRPSSPQPVHGNQGPYASQGPVPYTAGGQSPYAAPGPQGFGQPARGPDPRIGRPMRTGTLATGLVALVGIAAVAPLLAWGLLVIWSVAARAVDHVVTSLVLRRHEAGPRRSDMPVTVLTSPWHLFVAALSTGLALLLPVAFAIAATVITAGGLTESGLLQVGVADSLPMAVGSLLGMLMAWWGPGGLALRRGSRTMVRSVLPHPTITTAVAGVLLVGGLALLVWALLQGNQVSWWPTTWDAPPFLDLIPQALRP</sequence>
<dbReference type="RefSeq" id="WP_143782348.1">
    <property type="nucleotide sequence ID" value="NZ_CP041616.1"/>
</dbReference>
<feature type="transmembrane region" description="Helical" evidence="7">
    <location>
        <begin position="598"/>
        <end position="624"/>
    </location>
</feature>
<evidence type="ECO:0000256" key="7">
    <source>
        <dbReference type="SAM" id="Phobius"/>
    </source>
</evidence>
<evidence type="ECO:0000256" key="1">
    <source>
        <dbReference type="ARBA" id="ARBA00022679"/>
    </source>
</evidence>
<dbReference type="InterPro" id="IPR011009">
    <property type="entry name" value="Kinase-like_dom_sf"/>
</dbReference>
<organism evidence="9 10">
    <name type="scientific">Ornithinimicrobium ciconiae</name>
    <dbReference type="NCBI Taxonomy" id="2594265"/>
    <lineage>
        <taxon>Bacteria</taxon>
        <taxon>Bacillati</taxon>
        <taxon>Actinomycetota</taxon>
        <taxon>Actinomycetes</taxon>
        <taxon>Micrococcales</taxon>
        <taxon>Ornithinimicrobiaceae</taxon>
        <taxon>Ornithinimicrobium</taxon>
    </lineage>
</organism>
<dbReference type="Gene3D" id="3.30.200.20">
    <property type="entry name" value="Phosphorylase Kinase, domain 1"/>
    <property type="match status" value="1"/>
</dbReference>
<evidence type="ECO:0000256" key="2">
    <source>
        <dbReference type="ARBA" id="ARBA00022741"/>
    </source>
</evidence>
<evidence type="ECO:0000256" key="6">
    <source>
        <dbReference type="SAM" id="MobiDB-lite"/>
    </source>
</evidence>